<dbReference type="EMBL" id="JAVRIF010000002">
    <property type="protein sequence ID" value="MDT0602900.1"/>
    <property type="molecule type" value="Genomic_DNA"/>
</dbReference>
<protein>
    <submittedName>
        <fullName evidence="1">Uncharacterized protein</fullName>
    </submittedName>
</protein>
<keyword evidence="2" id="KW-1185">Reference proteome</keyword>
<evidence type="ECO:0000313" key="1">
    <source>
        <dbReference type="EMBL" id="MDT0602900.1"/>
    </source>
</evidence>
<dbReference type="RefSeq" id="WP_311578042.1">
    <property type="nucleotide sequence ID" value="NZ_JAVRIF010000002.1"/>
</dbReference>
<organism evidence="1 2">
    <name type="scientific">Thalassotalea castellviae</name>
    <dbReference type="NCBI Taxonomy" id="3075612"/>
    <lineage>
        <taxon>Bacteria</taxon>
        <taxon>Pseudomonadati</taxon>
        <taxon>Pseudomonadota</taxon>
        <taxon>Gammaproteobacteria</taxon>
        <taxon>Alteromonadales</taxon>
        <taxon>Colwelliaceae</taxon>
        <taxon>Thalassotalea</taxon>
    </lineage>
</organism>
<accession>A0ABU2ZZD3</accession>
<evidence type="ECO:0000313" key="2">
    <source>
        <dbReference type="Proteomes" id="UP001266357"/>
    </source>
</evidence>
<name>A0ABU2ZZD3_9GAMM</name>
<sequence length="54" mass="6361">MEAKLKLQTHSIKLSEKQIETEMAQHFNSPQKDMLRMLNEKALDRAFQLHTAHN</sequence>
<reference evidence="1 2" key="1">
    <citation type="submission" date="2023-09" db="EMBL/GenBank/DDBJ databases">
        <authorList>
            <person name="Rey-Velasco X."/>
        </authorList>
    </citation>
    <scope>NUCLEOTIDE SEQUENCE [LARGE SCALE GENOMIC DNA]</scope>
    <source>
        <strain evidence="1 2">W431</strain>
    </source>
</reference>
<comment type="caution">
    <text evidence="1">The sequence shown here is derived from an EMBL/GenBank/DDBJ whole genome shotgun (WGS) entry which is preliminary data.</text>
</comment>
<dbReference type="Proteomes" id="UP001266357">
    <property type="component" value="Unassembled WGS sequence"/>
</dbReference>
<proteinExistence type="predicted"/>
<gene>
    <name evidence="1" type="ORF">RM573_04785</name>
</gene>